<keyword evidence="3 9" id="KW-0217">Developmental protein</keyword>
<evidence type="ECO:0000313" key="11">
    <source>
        <dbReference type="Proteomes" id="UP001190926"/>
    </source>
</evidence>
<gene>
    <name evidence="10" type="ORF">C2S53_005702</name>
</gene>
<feature type="signal peptide" evidence="9">
    <location>
        <begin position="1"/>
        <end position="26"/>
    </location>
</feature>
<keyword evidence="7 9" id="KW-0221">Differentiation</keyword>
<evidence type="ECO:0000256" key="8">
    <source>
        <dbReference type="ARBA" id="ARBA00023030"/>
    </source>
</evidence>
<reference evidence="10 11" key="1">
    <citation type="journal article" date="2021" name="Nat. Commun.">
        <title>Incipient diploidization of the medicinal plant Perilla within 10,000 years.</title>
        <authorList>
            <person name="Zhang Y."/>
            <person name="Shen Q."/>
            <person name="Leng L."/>
            <person name="Zhang D."/>
            <person name="Chen S."/>
            <person name="Shi Y."/>
            <person name="Ning Z."/>
            <person name="Chen S."/>
        </authorList>
    </citation>
    <scope>NUCLEOTIDE SEQUENCE [LARGE SCALE GENOMIC DNA]</scope>
    <source>
        <strain evidence="11">cv. PC099</strain>
    </source>
</reference>
<accession>A0AAD4JH13</accession>
<comment type="PTM">
    <text evidence="9">PSK-alpha is produced by endopeptidase digestion. PSK-beta is produced from PSK-alpha by exopeptidase digestion.</text>
</comment>
<dbReference type="GO" id="GO:0008283">
    <property type="term" value="P:cell population proliferation"/>
    <property type="evidence" value="ECO:0007669"/>
    <property type="project" value="UniProtKB-UniRule"/>
</dbReference>
<dbReference type="GO" id="GO:0030154">
    <property type="term" value="P:cell differentiation"/>
    <property type="evidence" value="ECO:0007669"/>
    <property type="project" value="UniProtKB-UniRule"/>
</dbReference>
<sequence length="92" mass="10509">MKQNIHSIALLLILVFLLISTSHTSSRKLASKQGGAHLMIKSKKSVTEMENIDSFHDLMGVEECENEDEECLKRRILADAHLDYIYTQDHKP</sequence>
<name>A0AAD4JH13_PERFH</name>
<evidence type="ECO:0000256" key="1">
    <source>
        <dbReference type="ARBA" id="ARBA00004613"/>
    </source>
</evidence>
<keyword evidence="4 9" id="KW-0964">Secreted</keyword>
<dbReference type="GO" id="GO:0008083">
    <property type="term" value="F:growth factor activity"/>
    <property type="evidence" value="ECO:0007669"/>
    <property type="project" value="UniProtKB-UniRule"/>
</dbReference>
<keyword evidence="6 9" id="KW-0732">Signal</keyword>
<comment type="subcellular location">
    <subcellularLocation>
        <location evidence="1 9">Secreted</location>
    </subcellularLocation>
</comment>
<dbReference type="EMBL" id="SDAM02000059">
    <property type="protein sequence ID" value="KAH6833149.1"/>
    <property type="molecule type" value="Genomic_DNA"/>
</dbReference>
<feature type="chain" id="PRO_5041784019" description="Phytosulfokine" evidence="9">
    <location>
        <begin position="27"/>
        <end position="92"/>
    </location>
</feature>
<evidence type="ECO:0000256" key="6">
    <source>
        <dbReference type="ARBA" id="ARBA00022729"/>
    </source>
</evidence>
<keyword evidence="8 9" id="KW-0339">Growth factor</keyword>
<dbReference type="AlphaFoldDB" id="A0AAD4JH13"/>
<evidence type="ECO:0000313" key="10">
    <source>
        <dbReference type="EMBL" id="KAH6833149.1"/>
    </source>
</evidence>
<comment type="caution">
    <text evidence="10">The sequence shown here is derived from an EMBL/GenBank/DDBJ whole genome shotgun (WGS) entry which is preliminary data.</text>
</comment>
<dbReference type="PANTHER" id="PTHR33285">
    <property type="entry name" value="PHYTOSULFOKINES 3"/>
    <property type="match status" value="1"/>
</dbReference>
<comment type="similarity">
    <text evidence="2 9">Belongs to the phytosulfokine family.</text>
</comment>
<keyword evidence="11" id="KW-1185">Reference proteome</keyword>
<evidence type="ECO:0000256" key="9">
    <source>
        <dbReference type="RuleBase" id="RU368031"/>
    </source>
</evidence>
<evidence type="ECO:0000256" key="5">
    <source>
        <dbReference type="ARBA" id="ARBA00022641"/>
    </source>
</evidence>
<dbReference type="InterPro" id="IPR009438">
    <property type="entry name" value="Phytosulfokine"/>
</dbReference>
<organism evidence="10 11">
    <name type="scientific">Perilla frutescens var. hirtella</name>
    <name type="common">Perilla citriodora</name>
    <name type="synonym">Perilla setoyensis</name>
    <dbReference type="NCBI Taxonomy" id="608512"/>
    <lineage>
        <taxon>Eukaryota</taxon>
        <taxon>Viridiplantae</taxon>
        <taxon>Streptophyta</taxon>
        <taxon>Embryophyta</taxon>
        <taxon>Tracheophyta</taxon>
        <taxon>Spermatophyta</taxon>
        <taxon>Magnoliopsida</taxon>
        <taxon>eudicotyledons</taxon>
        <taxon>Gunneridae</taxon>
        <taxon>Pentapetalae</taxon>
        <taxon>asterids</taxon>
        <taxon>lamiids</taxon>
        <taxon>Lamiales</taxon>
        <taxon>Lamiaceae</taxon>
        <taxon>Nepetoideae</taxon>
        <taxon>Elsholtzieae</taxon>
        <taxon>Perilla</taxon>
    </lineage>
</organism>
<dbReference type="Proteomes" id="UP001190926">
    <property type="component" value="Unassembled WGS sequence"/>
</dbReference>
<evidence type="ECO:0000256" key="4">
    <source>
        <dbReference type="ARBA" id="ARBA00022525"/>
    </source>
</evidence>
<evidence type="ECO:0000256" key="2">
    <source>
        <dbReference type="ARBA" id="ARBA00010781"/>
    </source>
</evidence>
<comment type="function">
    <text evidence="9">Promotes plant cell differentiation, organogenesis and somatic embryogenesis as well as cell proliferation.</text>
</comment>
<evidence type="ECO:0000256" key="3">
    <source>
        <dbReference type="ARBA" id="ARBA00022473"/>
    </source>
</evidence>
<dbReference type="PANTHER" id="PTHR33285:SF22">
    <property type="entry name" value="PHYTOSULFOKINES 6-RELATED"/>
    <property type="match status" value="1"/>
</dbReference>
<proteinExistence type="inferred from homology"/>
<comment type="PTM">
    <text evidence="9">Sulfation is important for activity and for the binding to a putative membrane receptor.</text>
</comment>
<dbReference type="Pfam" id="PF06404">
    <property type="entry name" value="PSK"/>
    <property type="match status" value="1"/>
</dbReference>
<protein>
    <recommendedName>
        <fullName evidence="9">Phytosulfokine</fullName>
    </recommendedName>
    <component>
        <recommendedName>
            <fullName evidence="9">Phytosulfokine-alpha</fullName>
            <shortName evidence="9">PSK-alpha</shortName>
            <shortName evidence="9">Phytosulfokine-a</shortName>
        </recommendedName>
    </component>
    <component>
        <recommendedName>
            <fullName evidence="9">Phytosulfokine-beta</fullName>
            <shortName evidence="9">PSK-beta</shortName>
            <shortName evidence="9">Phytosulfokine-b</shortName>
        </recommendedName>
    </component>
</protein>
<keyword evidence="5 9" id="KW-0765">Sulfation</keyword>
<dbReference type="GO" id="GO:0005576">
    <property type="term" value="C:extracellular region"/>
    <property type="evidence" value="ECO:0007669"/>
    <property type="project" value="UniProtKB-SubCell"/>
</dbReference>
<evidence type="ECO:0000256" key="7">
    <source>
        <dbReference type="ARBA" id="ARBA00022782"/>
    </source>
</evidence>